<dbReference type="AlphaFoldDB" id="A0A640VUJ6"/>
<dbReference type="InterPro" id="IPR003265">
    <property type="entry name" value="HhH-GPD_domain"/>
</dbReference>
<dbReference type="OrthoDB" id="9785929at2"/>
<comment type="catalytic activity">
    <reaction evidence="1">
        <text>Hydrolysis of alkylated DNA, releasing 3-methyladenine, 3-methylguanine, 7-methylguanine and 7-methyladenine.</text>
        <dbReference type="EC" id="3.2.2.21"/>
    </reaction>
</comment>
<keyword evidence="7" id="KW-1185">Reference proteome</keyword>
<dbReference type="GO" id="GO:0032993">
    <property type="term" value="C:protein-DNA complex"/>
    <property type="evidence" value="ECO:0007669"/>
    <property type="project" value="TreeGrafter"/>
</dbReference>
<keyword evidence="3" id="KW-0227">DNA damage</keyword>
<name>A0A640VUJ6_9RHOB</name>
<feature type="domain" description="HhH-GPD" evidence="5">
    <location>
        <begin position="54"/>
        <end position="205"/>
    </location>
</feature>
<evidence type="ECO:0000256" key="1">
    <source>
        <dbReference type="ARBA" id="ARBA00000086"/>
    </source>
</evidence>
<dbReference type="GO" id="GO:0043916">
    <property type="term" value="F:DNA-7-methylguanine glycosylase activity"/>
    <property type="evidence" value="ECO:0007669"/>
    <property type="project" value="TreeGrafter"/>
</dbReference>
<evidence type="ECO:0000259" key="5">
    <source>
        <dbReference type="SMART" id="SM00478"/>
    </source>
</evidence>
<dbReference type="GO" id="GO:0032131">
    <property type="term" value="F:alkylated DNA binding"/>
    <property type="evidence" value="ECO:0007669"/>
    <property type="project" value="TreeGrafter"/>
</dbReference>
<dbReference type="EMBL" id="BLIV01000007">
    <property type="protein sequence ID" value="GFE51699.1"/>
    <property type="molecule type" value="Genomic_DNA"/>
</dbReference>
<dbReference type="Gene3D" id="1.10.340.30">
    <property type="entry name" value="Hypothetical protein, domain 2"/>
    <property type="match status" value="1"/>
</dbReference>
<gene>
    <name evidence="6" type="ORF">So717_34520</name>
</gene>
<dbReference type="RefSeq" id="WP_159979702.1">
    <property type="nucleotide sequence ID" value="NZ_BLIV01000007.1"/>
</dbReference>
<comment type="caution">
    <text evidence="6">The sequence shown here is derived from an EMBL/GenBank/DDBJ whole genome shotgun (WGS) entry which is preliminary data.</text>
</comment>
<dbReference type="Gene3D" id="1.10.1670.40">
    <property type="match status" value="1"/>
</dbReference>
<evidence type="ECO:0000256" key="3">
    <source>
        <dbReference type="ARBA" id="ARBA00022763"/>
    </source>
</evidence>
<reference evidence="6 7" key="1">
    <citation type="submission" date="2019-12" db="EMBL/GenBank/DDBJ databases">
        <title>Roseobacter cerasinus sp. nov., isolated from seawater around aquaculture.</title>
        <authorList>
            <person name="Muramatsu S."/>
            <person name="Takabe Y."/>
            <person name="Mori K."/>
            <person name="Takaichi S."/>
            <person name="Hanada S."/>
        </authorList>
    </citation>
    <scope>NUCLEOTIDE SEQUENCE [LARGE SCALE GENOMIC DNA]</scope>
    <source>
        <strain evidence="6 7">AI77</strain>
    </source>
</reference>
<dbReference type="GO" id="GO:0008725">
    <property type="term" value="F:DNA-3-methyladenine glycosylase activity"/>
    <property type="evidence" value="ECO:0007669"/>
    <property type="project" value="TreeGrafter"/>
</dbReference>
<dbReference type="GO" id="GO:0006285">
    <property type="term" value="P:base-excision repair, AP site formation"/>
    <property type="evidence" value="ECO:0007669"/>
    <property type="project" value="TreeGrafter"/>
</dbReference>
<dbReference type="InterPro" id="IPR051912">
    <property type="entry name" value="Alkylbase_DNA_Glycosylase/TA"/>
</dbReference>
<proteinExistence type="predicted"/>
<dbReference type="CDD" id="cd00056">
    <property type="entry name" value="ENDO3c"/>
    <property type="match status" value="1"/>
</dbReference>
<dbReference type="PANTHER" id="PTHR43003:SF5">
    <property type="entry name" value="DNA-3-METHYLADENINE GLYCOSYLASE"/>
    <property type="match status" value="1"/>
</dbReference>
<evidence type="ECO:0000256" key="2">
    <source>
        <dbReference type="ARBA" id="ARBA00012000"/>
    </source>
</evidence>
<evidence type="ECO:0000256" key="4">
    <source>
        <dbReference type="ARBA" id="ARBA00023204"/>
    </source>
</evidence>
<accession>A0A640VUJ6</accession>
<dbReference type="Proteomes" id="UP000436522">
    <property type="component" value="Unassembled WGS sequence"/>
</dbReference>
<dbReference type="GO" id="GO:0006307">
    <property type="term" value="P:DNA alkylation repair"/>
    <property type="evidence" value="ECO:0007669"/>
    <property type="project" value="TreeGrafter"/>
</dbReference>
<dbReference type="Pfam" id="PF00730">
    <property type="entry name" value="HhH-GPD"/>
    <property type="match status" value="1"/>
</dbReference>
<evidence type="ECO:0000313" key="6">
    <source>
        <dbReference type="EMBL" id="GFE51699.1"/>
    </source>
</evidence>
<keyword evidence="4" id="KW-0234">DNA repair</keyword>
<protein>
    <recommendedName>
        <fullName evidence="2">DNA-3-methyladenine glycosylase II</fullName>
        <ecNumber evidence="2">3.2.2.21</ecNumber>
    </recommendedName>
</protein>
<dbReference type="PANTHER" id="PTHR43003">
    <property type="entry name" value="DNA-3-METHYLADENINE GLYCOSYLASE"/>
    <property type="match status" value="1"/>
</dbReference>
<evidence type="ECO:0000313" key="7">
    <source>
        <dbReference type="Proteomes" id="UP000436522"/>
    </source>
</evidence>
<dbReference type="SUPFAM" id="SSF48150">
    <property type="entry name" value="DNA-glycosylase"/>
    <property type="match status" value="1"/>
</dbReference>
<sequence>MTAGRLIETDADVAEGADWLARQDPRLAAALQTCGPLPLRRRPDGFAQLLSAIVSQQVSVASARALWSNLEAAKVTTPDAVLRHSQEELREFGLSRQKARYAHALAEAGIDYDALREAPDDQVIETLTAVTGIGVWTAEIYAMFSLGRADVFAPGDLALQEAARAIYDLPERPKERALRQMSVDWSPWRSVAARLFFTYYRHIKQRDGIT</sequence>
<dbReference type="GO" id="GO:0005737">
    <property type="term" value="C:cytoplasm"/>
    <property type="evidence" value="ECO:0007669"/>
    <property type="project" value="TreeGrafter"/>
</dbReference>
<dbReference type="SMART" id="SM00478">
    <property type="entry name" value="ENDO3c"/>
    <property type="match status" value="1"/>
</dbReference>
<dbReference type="EC" id="3.2.2.21" evidence="2"/>
<dbReference type="InterPro" id="IPR011257">
    <property type="entry name" value="DNA_glycosylase"/>
</dbReference>
<organism evidence="6 7">
    <name type="scientific">Roseobacter cerasinus</name>
    <dbReference type="NCBI Taxonomy" id="2602289"/>
    <lineage>
        <taxon>Bacteria</taxon>
        <taxon>Pseudomonadati</taxon>
        <taxon>Pseudomonadota</taxon>
        <taxon>Alphaproteobacteria</taxon>
        <taxon>Rhodobacterales</taxon>
        <taxon>Roseobacteraceae</taxon>
        <taxon>Roseobacter</taxon>
    </lineage>
</organism>